<dbReference type="Gene3D" id="3.20.10.10">
    <property type="entry name" value="D-amino Acid Aminotransferase, subunit A, domain 2"/>
    <property type="match status" value="1"/>
</dbReference>
<keyword evidence="1" id="KW-0808">Transferase</keyword>
<dbReference type="InterPro" id="IPR036038">
    <property type="entry name" value="Aminotransferase-like"/>
</dbReference>
<dbReference type="EMBL" id="JBHTCJ010000004">
    <property type="protein sequence ID" value="MFC7341541.1"/>
    <property type="molecule type" value="Genomic_DNA"/>
</dbReference>
<comment type="caution">
    <text evidence="1">The sequence shown here is derived from an EMBL/GenBank/DDBJ whole genome shotgun (WGS) entry which is preliminary data.</text>
</comment>
<name>A0ABW2LL71_9PSEU</name>
<dbReference type="InterPro" id="IPR043131">
    <property type="entry name" value="BCAT-like_N"/>
</dbReference>
<keyword evidence="1" id="KW-0032">Aminotransferase</keyword>
<proteinExistence type="predicted"/>
<dbReference type="SUPFAM" id="SSF56752">
    <property type="entry name" value="D-aminoacid aminotransferase-like PLP-dependent enzymes"/>
    <property type="match status" value="1"/>
</dbReference>
<accession>A0ABW2LL71</accession>
<evidence type="ECO:0000313" key="2">
    <source>
        <dbReference type="Proteomes" id="UP001596504"/>
    </source>
</evidence>
<dbReference type="InterPro" id="IPR001544">
    <property type="entry name" value="Aminotrans_IV"/>
</dbReference>
<gene>
    <name evidence="1" type="ORF">ACFQRI_08965</name>
</gene>
<reference evidence="2" key="1">
    <citation type="journal article" date="2019" name="Int. J. Syst. Evol. Microbiol.">
        <title>The Global Catalogue of Microorganisms (GCM) 10K type strain sequencing project: providing services to taxonomists for standard genome sequencing and annotation.</title>
        <authorList>
            <consortium name="The Broad Institute Genomics Platform"/>
            <consortium name="The Broad Institute Genome Sequencing Center for Infectious Disease"/>
            <person name="Wu L."/>
            <person name="Ma J."/>
        </authorList>
    </citation>
    <scope>NUCLEOTIDE SEQUENCE [LARGE SCALE GENOMIC DNA]</scope>
    <source>
        <strain evidence="2">WLHS5</strain>
    </source>
</reference>
<dbReference type="Pfam" id="PF01063">
    <property type="entry name" value="Aminotran_4"/>
    <property type="match status" value="1"/>
</dbReference>
<dbReference type="InterPro" id="IPR043132">
    <property type="entry name" value="BCAT-like_C"/>
</dbReference>
<organism evidence="1 2">
    <name type="scientific">Saccharopolyspora griseoalba</name>
    <dbReference type="NCBI Taxonomy" id="1431848"/>
    <lineage>
        <taxon>Bacteria</taxon>
        <taxon>Bacillati</taxon>
        <taxon>Actinomycetota</taxon>
        <taxon>Actinomycetes</taxon>
        <taxon>Pseudonocardiales</taxon>
        <taxon>Pseudonocardiaceae</taxon>
        <taxon>Saccharopolyspora</taxon>
    </lineage>
</organism>
<keyword evidence="2" id="KW-1185">Reference proteome</keyword>
<protein>
    <submittedName>
        <fullName evidence="1">Aminotransferase class IV family protein</fullName>
    </submittedName>
</protein>
<dbReference type="NCBIfam" id="NF006734">
    <property type="entry name" value="PRK09266.1"/>
    <property type="match status" value="1"/>
</dbReference>
<dbReference type="Proteomes" id="UP001596504">
    <property type="component" value="Unassembled WGS sequence"/>
</dbReference>
<dbReference type="Gene3D" id="3.30.470.10">
    <property type="match status" value="1"/>
</dbReference>
<evidence type="ECO:0000313" key="1">
    <source>
        <dbReference type="EMBL" id="MFC7341541.1"/>
    </source>
</evidence>
<dbReference type="GO" id="GO:0008483">
    <property type="term" value="F:transaminase activity"/>
    <property type="evidence" value="ECO:0007669"/>
    <property type="project" value="UniProtKB-KW"/>
</dbReference>
<sequence length="258" mass="27871">MELNGRAPELDEIAALALTDYGHFTSMLVEDGAVRGLPLHVARLARDCRALFGVELDVERVRYFLRLAVAGASGPAIARVTIYDPALDLGSIGSDAEPHVLVTTRAASSGGAPPLRVRSVAYRRDDPPIKHVGLYGALRHRREARRDGFDDVVFRDPGGGFSELSTSNIGFVRGGRIVWPRSEVLTGITMSLLDGVLDESSTEPVGPADLGEVEAVFATNAATGIRAVSGVDDERFPAEHEVFDELRRRYADIPPEQV</sequence>
<dbReference type="RefSeq" id="WP_380666534.1">
    <property type="nucleotide sequence ID" value="NZ_JBHTCJ010000004.1"/>
</dbReference>